<dbReference type="InterPro" id="IPR029058">
    <property type="entry name" value="AB_hydrolase_fold"/>
</dbReference>
<comment type="similarity">
    <text evidence="1">Belongs to the peptidase S10 family.</text>
</comment>
<dbReference type="AlphaFoldDB" id="A0A151MR18"/>
<protein>
    <recommendedName>
        <fullName evidence="4">Serine carboxypeptidase CPVL</fullName>
    </recommendedName>
</protein>
<dbReference type="eggNOG" id="KOG1282">
    <property type="taxonomic scope" value="Eukaryota"/>
</dbReference>
<proteinExistence type="inferred from homology"/>
<evidence type="ECO:0000313" key="3">
    <source>
        <dbReference type="Proteomes" id="UP000050525"/>
    </source>
</evidence>
<dbReference type="GO" id="GO:0006508">
    <property type="term" value="P:proteolysis"/>
    <property type="evidence" value="ECO:0007669"/>
    <property type="project" value="InterPro"/>
</dbReference>
<dbReference type="InterPro" id="IPR001563">
    <property type="entry name" value="Peptidase_S10"/>
</dbReference>
<organism evidence="2 3">
    <name type="scientific">Alligator mississippiensis</name>
    <name type="common">American alligator</name>
    <dbReference type="NCBI Taxonomy" id="8496"/>
    <lineage>
        <taxon>Eukaryota</taxon>
        <taxon>Metazoa</taxon>
        <taxon>Chordata</taxon>
        <taxon>Craniata</taxon>
        <taxon>Vertebrata</taxon>
        <taxon>Euteleostomi</taxon>
        <taxon>Archelosauria</taxon>
        <taxon>Archosauria</taxon>
        <taxon>Crocodylia</taxon>
        <taxon>Alligatoridae</taxon>
        <taxon>Alligatorinae</taxon>
        <taxon>Alligator</taxon>
    </lineage>
</organism>
<dbReference type="SUPFAM" id="SSF53474">
    <property type="entry name" value="alpha/beta-Hydrolases"/>
    <property type="match status" value="1"/>
</dbReference>
<dbReference type="STRING" id="8496.A0A151MR18"/>
<evidence type="ECO:0000313" key="2">
    <source>
        <dbReference type="EMBL" id="KYO26859.1"/>
    </source>
</evidence>
<dbReference type="EMBL" id="AKHW03005461">
    <property type="protein sequence ID" value="KYO26859.1"/>
    <property type="molecule type" value="Genomic_DNA"/>
</dbReference>
<dbReference type="Proteomes" id="UP000050525">
    <property type="component" value="Unassembled WGS sequence"/>
</dbReference>
<comment type="caution">
    <text evidence="2">The sequence shown here is derived from an EMBL/GenBank/DDBJ whole genome shotgun (WGS) entry which is preliminary data.</text>
</comment>
<reference evidence="2 3" key="1">
    <citation type="journal article" date="2012" name="Genome Biol.">
        <title>Sequencing three crocodilian genomes to illuminate the evolution of archosaurs and amniotes.</title>
        <authorList>
            <person name="St John J.A."/>
            <person name="Braun E.L."/>
            <person name="Isberg S.R."/>
            <person name="Miles L.G."/>
            <person name="Chong A.Y."/>
            <person name="Gongora J."/>
            <person name="Dalzell P."/>
            <person name="Moran C."/>
            <person name="Bed'hom B."/>
            <person name="Abzhanov A."/>
            <person name="Burgess S.C."/>
            <person name="Cooksey A.M."/>
            <person name="Castoe T.A."/>
            <person name="Crawford N.G."/>
            <person name="Densmore L.D."/>
            <person name="Drew J.C."/>
            <person name="Edwards S.V."/>
            <person name="Faircloth B.C."/>
            <person name="Fujita M.K."/>
            <person name="Greenwold M.J."/>
            <person name="Hoffmann F.G."/>
            <person name="Howard J.M."/>
            <person name="Iguchi T."/>
            <person name="Janes D.E."/>
            <person name="Khan S.Y."/>
            <person name="Kohno S."/>
            <person name="de Koning A.J."/>
            <person name="Lance S.L."/>
            <person name="McCarthy F.M."/>
            <person name="McCormack J.E."/>
            <person name="Merchant M.E."/>
            <person name="Peterson D.G."/>
            <person name="Pollock D.D."/>
            <person name="Pourmand N."/>
            <person name="Raney B.J."/>
            <person name="Roessler K.A."/>
            <person name="Sanford J.R."/>
            <person name="Sawyer R.H."/>
            <person name="Schmidt C.J."/>
            <person name="Triplett E.W."/>
            <person name="Tuberville T.D."/>
            <person name="Venegas-Anaya M."/>
            <person name="Howard J.T."/>
            <person name="Jarvis E.D."/>
            <person name="Guillette L.J.Jr."/>
            <person name="Glenn T.C."/>
            <person name="Green R.E."/>
            <person name="Ray D.A."/>
        </authorList>
    </citation>
    <scope>NUCLEOTIDE SEQUENCE [LARGE SCALE GENOMIC DNA]</scope>
    <source>
        <strain evidence="2">KSC_2009_1</strain>
    </source>
</reference>
<dbReference type="Pfam" id="PF00450">
    <property type="entry name" value="Peptidase_S10"/>
    <property type="match status" value="1"/>
</dbReference>
<sequence length="147" mass="16377">MHEDPKTKVGRIASIRLAAWFNTRMSKATVLLPLLSLSMTVELGSAHKQWSAFRGMFKRIKYATPSRGDPGQPLFLTPYIESGRTEEGRQLSLVGPLPGANVMSYSGYLTVNKIHNSNLFFWFFPAQIQPENVPVLLWLQGGPGVSE</sequence>
<evidence type="ECO:0000256" key="1">
    <source>
        <dbReference type="ARBA" id="ARBA00009431"/>
    </source>
</evidence>
<dbReference type="Gene3D" id="3.40.50.1820">
    <property type="entry name" value="alpha/beta hydrolase"/>
    <property type="match status" value="1"/>
</dbReference>
<keyword evidence="3" id="KW-1185">Reference proteome</keyword>
<dbReference type="GO" id="GO:0004185">
    <property type="term" value="F:serine-type carboxypeptidase activity"/>
    <property type="evidence" value="ECO:0007669"/>
    <property type="project" value="InterPro"/>
</dbReference>
<name>A0A151MR18_ALLMI</name>
<accession>A0A151MR18</accession>
<gene>
    <name evidence="2" type="ORF">Y1Q_0019298</name>
</gene>
<evidence type="ECO:0008006" key="4">
    <source>
        <dbReference type="Google" id="ProtNLM"/>
    </source>
</evidence>